<evidence type="ECO:0000256" key="7">
    <source>
        <dbReference type="ARBA" id="ARBA00023229"/>
    </source>
</evidence>
<feature type="binding site" evidence="9">
    <location>
        <position position="152"/>
    </location>
    <ligand>
        <name>1-deoxy-D-xylulose 5-phosphate</name>
        <dbReference type="ChEBI" id="CHEBI:57792"/>
    </ligand>
</feature>
<dbReference type="PIRSF" id="PIRSF006205">
    <property type="entry name" value="Dxp_reductismrs"/>
    <property type="match status" value="1"/>
</dbReference>
<keyword evidence="6 9" id="KW-0464">Manganese</keyword>
<dbReference type="SUPFAM" id="SSF69055">
    <property type="entry name" value="1-deoxy-D-xylulose-5-phosphate reductoisomerase, C-terminal domain"/>
    <property type="match status" value="1"/>
</dbReference>
<dbReference type="FunFam" id="3.40.50.720:FF:000045">
    <property type="entry name" value="1-deoxy-D-xylulose 5-phosphate reductoisomerase"/>
    <property type="match status" value="1"/>
</dbReference>
<keyword evidence="13" id="KW-0413">Isomerase</keyword>
<feature type="binding site" evidence="9">
    <location>
        <position position="125"/>
    </location>
    <ligand>
        <name>1-deoxy-D-xylulose 5-phosphate</name>
        <dbReference type="ChEBI" id="CHEBI:57792"/>
    </ligand>
</feature>
<evidence type="ECO:0000256" key="9">
    <source>
        <dbReference type="HAMAP-Rule" id="MF_00183"/>
    </source>
</evidence>
<dbReference type="AlphaFoldDB" id="A0A1M5TRU1"/>
<feature type="binding site" evidence="9">
    <location>
        <position position="212"/>
    </location>
    <ligand>
        <name>1-deoxy-D-xylulose 5-phosphate</name>
        <dbReference type="ChEBI" id="CHEBI:57792"/>
    </ligand>
</feature>
<dbReference type="InterPro" id="IPR036169">
    <property type="entry name" value="DXPR_C_sf"/>
</dbReference>
<feature type="binding site" evidence="9">
    <location>
        <position position="12"/>
    </location>
    <ligand>
        <name>NADPH</name>
        <dbReference type="ChEBI" id="CHEBI:57783"/>
    </ligand>
</feature>
<name>A0A1M5TRU1_9CLOT</name>
<feature type="domain" description="1-deoxy-D-xylulose 5-phosphate reductoisomerase N-terminal" evidence="10">
    <location>
        <begin position="4"/>
        <end position="132"/>
    </location>
</feature>
<organism evidence="13 14">
    <name type="scientific">Clostridium intestinale DSM 6191</name>
    <dbReference type="NCBI Taxonomy" id="1121320"/>
    <lineage>
        <taxon>Bacteria</taxon>
        <taxon>Bacillati</taxon>
        <taxon>Bacillota</taxon>
        <taxon>Clostridia</taxon>
        <taxon>Eubacteriales</taxon>
        <taxon>Clostridiaceae</taxon>
        <taxon>Clostridium</taxon>
    </lineage>
</organism>
<dbReference type="GO" id="GO:0051484">
    <property type="term" value="P:isopentenyl diphosphate biosynthetic process, methylerythritol 4-phosphate pathway involved in terpenoid biosynthetic process"/>
    <property type="evidence" value="ECO:0007669"/>
    <property type="project" value="TreeGrafter"/>
</dbReference>
<dbReference type="PANTHER" id="PTHR30525">
    <property type="entry name" value="1-DEOXY-D-XYLULOSE 5-PHOSPHATE REDUCTOISOMERASE"/>
    <property type="match status" value="1"/>
</dbReference>
<dbReference type="InterPro" id="IPR026877">
    <property type="entry name" value="DXPR_C"/>
</dbReference>
<dbReference type="EC" id="1.1.1.267" evidence="9"/>
<dbReference type="SUPFAM" id="SSF51735">
    <property type="entry name" value="NAD(P)-binding Rossmann-fold domains"/>
    <property type="match status" value="1"/>
</dbReference>
<evidence type="ECO:0000256" key="5">
    <source>
        <dbReference type="ARBA" id="ARBA00023002"/>
    </source>
</evidence>
<reference evidence="13 14" key="1">
    <citation type="submission" date="2016-11" db="EMBL/GenBank/DDBJ databases">
        <authorList>
            <person name="Jaros S."/>
            <person name="Januszkiewicz K."/>
            <person name="Wedrychowicz H."/>
        </authorList>
    </citation>
    <scope>NUCLEOTIDE SEQUENCE [LARGE SCALE GENOMIC DNA]</scope>
    <source>
        <strain evidence="13 14">DSM 6191</strain>
    </source>
</reference>
<comment type="similarity">
    <text evidence="2 9">Belongs to the DXR family.</text>
</comment>
<comment type="caution">
    <text evidence="9">Lacks conserved residue(s) required for the propagation of feature annotation.</text>
</comment>
<evidence type="ECO:0000256" key="6">
    <source>
        <dbReference type="ARBA" id="ARBA00023211"/>
    </source>
</evidence>
<dbReference type="GO" id="GO:0030145">
    <property type="term" value="F:manganese ion binding"/>
    <property type="evidence" value="ECO:0007669"/>
    <property type="project" value="TreeGrafter"/>
</dbReference>
<dbReference type="GO" id="GO:0070402">
    <property type="term" value="F:NADPH binding"/>
    <property type="evidence" value="ECO:0007669"/>
    <property type="project" value="InterPro"/>
</dbReference>
<feature type="binding site" evidence="9">
    <location>
        <position position="221"/>
    </location>
    <ligand>
        <name>Mn(2+)</name>
        <dbReference type="ChEBI" id="CHEBI:29035"/>
    </ligand>
</feature>
<comment type="cofactor">
    <cofactor evidence="9">
        <name>Mg(2+)</name>
        <dbReference type="ChEBI" id="CHEBI:18420"/>
    </cofactor>
    <cofactor evidence="9">
        <name>Mn(2+)</name>
        <dbReference type="ChEBI" id="CHEBI:29035"/>
    </cofactor>
</comment>
<dbReference type="InterPro" id="IPR036291">
    <property type="entry name" value="NAD(P)-bd_dom_sf"/>
</dbReference>
<dbReference type="RefSeq" id="WP_073015979.1">
    <property type="nucleotide sequence ID" value="NZ_FQXU01000003.1"/>
</dbReference>
<evidence type="ECO:0000313" key="13">
    <source>
        <dbReference type="EMBL" id="SHH53388.1"/>
    </source>
</evidence>
<dbReference type="HAMAP" id="MF_00183">
    <property type="entry name" value="DXP_reductoisom"/>
    <property type="match status" value="1"/>
</dbReference>
<dbReference type="InterPro" id="IPR013512">
    <property type="entry name" value="DXP_reductoisomerase_N"/>
</dbReference>
<evidence type="ECO:0000259" key="11">
    <source>
        <dbReference type="Pfam" id="PF08436"/>
    </source>
</evidence>
<feature type="binding site" evidence="9">
    <location>
        <position position="38"/>
    </location>
    <ligand>
        <name>NADPH</name>
        <dbReference type="ChEBI" id="CHEBI:57783"/>
    </ligand>
</feature>
<evidence type="ECO:0000259" key="12">
    <source>
        <dbReference type="Pfam" id="PF13288"/>
    </source>
</evidence>
<accession>A0A1M5TRU1</accession>
<feature type="binding site" evidence="9">
    <location>
        <position position="10"/>
    </location>
    <ligand>
        <name>NADPH</name>
        <dbReference type="ChEBI" id="CHEBI:57783"/>
    </ligand>
</feature>
<dbReference type="GO" id="GO:0030604">
    <property type="term" value="F:1-deoxy-D-xylulose-5-phosphate reductoisomerase activity"/>
    <property type="evidence" value="ECO:0007669"/>
    <property type="project" value="UniProtKB-UniRule"/>
</dbReference>
<evidence type="ECO:0000256" key="4">
    <source>
        <dbReference type="ARBA" id="ARBA00022857"/>
    </source>
</evidence>
<feature type="binding site" evidence="9">
    <location>
        <position position="217"/>
    </location>
    <ligand>
        <name>1-deoxy-D-xylulose 5-phosphate</name>
        <dbReference type="ChEBI" id="CHEBI:57792"/>
    </ligand>
</feature>
<proteinExistence type="inferred from homology"/>
<feature type="binding site" evidence="9">
    <location>
        <position position="37"/>
    </location>
    <ligand>
        <name>NADPH</name>
        <dbReference type="ChEBI" id="CHEBI:57783"/>
    </ligand>
</feature>
<feature type="binding site" evidence="9">
    <location>
        <position position="218"/>
    </location>
    <ligand>
        <name>1-deoxy-D-xylulose 5-phosphate</name>
        <dbReference type="ChEBI" id="CHEBI:57792"/>
    </ligand>
</feature>
<dbReference type="InterPro" id="IPR013644">
    <property type="entry name" value="DXP_reductoisomerase_C"/>
</dbReference>
<keyword evidence="3 9" id="KW-0479">Metal-binding</keyword>
<dbReference type="Gene3D" id="3.40.50.720">
    <property type="entry name" value="NAD(P)-binding Rossmann-like Domain"/>
    <property type="match status" value="1"/>
</dbReference>
<dbReference type="EMBL" id="FQXU01000003">
    <property type="protein sequence ID" value="SHH53388.1"/>
    <property type="molecule type" value="Genomic_DNA"/>
</dbReference>
<feature type="binding site" evidence="9">
    <location>
        <position position="13"/>
    </location>
    <ligand>
        <name>NADPH</name>
        <dbReference type="ChEBI" id="CHEBI:57783"/>
    </ligand>
</feature>
<feature type="binding site" evidence="9">
    <location>
        <position position="126"/>
    </location>
    <ligand>
        <name>NADPH</name>
        <dbReference type="ChEBI" id="CHEBI:57783"/>
    </ligand>
</feature>
<evidence type="ECO:0000313" key="14">
    <source>
        <dbReference type="Proteomes" id="UP000184241"/>
    </source>
</evidence>
<dbReference type="Pfam" id="PF02670">
    <property type="entry name" value="DXP_reductoisom"/>
    <property type="match status" value="1"/>
</dbReference>
<feature type="binding site" evidence="9">
    <location>
        <position position="150"/>
    </location>
    <ligand>
        <name>Mn(2+)</name>
        <dbReference type="ChEBI" id="CHEBI:29035"/>
    </ligand>
</feature>
<evidence type="ECO:0000256" key="3">
    <source>
        <dbReference type="ARBA" id="ARBA00022723"/>
    </source>
</evidence>
<keyword evidence="7 9" id="KW-0414">Isoprene biosynthesis</keyword>
<comment type="catalytic activity">
    <reaction evidence="8">
        <text>2-C-methyl-D-erythritol 4-phosphate + NADP(+) = 1-deoxy-D-xylulose 5-phosphate + NADPH + H(+)</text>
        <dbReference type="Rhea" id="RHEA:13717"/>
        <dbReference type="ChEBI" id="CHEBI:15378"/>
        <dbReference type="ChEBI" id="CHEBI:57783"/>
        <dbReference type="ChEBI" id="CHEBI:57792"/>
        <dbReference type="ChEBI" id="CHEBI:58262"/>
        <dbReference type="ChEBI" id="CHEBI:58349"/>
        <dbReference type="EC" id="1.1.1.267"/>
    </reaction>
    <physiologicalReaction direction="right-to-left" evidence="8">
        <dbReference type="Rhea" id="RHEA:13719"/>
    </physiologicalReaction>
</comment>
<evidence type="ECO:0000256" key="8">
    <source>
        <dbReference type="ARBA" id="ARBA00048543"/>
    </source>
</evidence>
<dbReference type="NCBIfam" id="TIGR00243">
    <property type="entry name" value="Dxr"/>
    <property type="match status" value="1"/>
</dbReference>
<evidence type="ECO:0000256" key="1">
    <source>
        <dbReference type="ARBA" id="ARBA00005094"/>
    </source>
</evidence>
<evidence type="ECO:0000259" key="10">
    <source>
        <dbReference type="Pfam" id="PF02670"/>
    </source>
</evidence>
<keyword evidence="5 9" id="KW-0560">Oxidoreductase</keyword>
<sequence length="384" mass="43308">MKKISILGVTGSVGTQALDVIRFHRETMELVAASAFKNFEKMIEILEEFKPKYIVLEEDDAYNKFENYIKDNNKEVILLKGIDGLKKIASLSEIDVVLTSVVGMIGLEPTLEAIRAGKDIALANKETLVVAGAIVMEEAKKYGVKILPVDSEHGAIFQCLNGEKYEDINKILLTASGGPFRGKVSKELEDVTFREALKHPNWSMGRKISIDSATLMNKGLEVIEAHWLFNVPFEKIQVVVHPQSLVHSMVEFKDASVIAQISSTDMKLPIQYALNYPNRESNICEELDFWNLANLSFEKPDFDTFKCLKLAFDAGKIGGIMPTILNGANEVLVELFLEEKVKFLEIPEIIEECMNRFYVDEYLTIEGILSTDKLVRSYIYEKYS</sequence>
<dbReference type="SUPFAM" id="SSF55347">
    <property type="entry name" value="Glyceraldehyde-3-phosphate dehydrogenase-like, C-terminal domain"/>
    <property type="match status" value="1"/>
</dbReference>
<comment type="pathway">
    <text evidence="1 9">Isoprenoid biosynthesis; isopentenyl diphosphate biosynthesis via DXP pathway; isopentenyl diphosphate from 1-deoxy-D-xylulose 5-phosphate: step 1/6.</text>
</comment>
<dbReference type="NCBIfam" id="NF009114">
    <property type="entry name" value="PRK12464.1"/>
    <property type="match status" value="1"/>
</dbReference>
<dbReference type="UniPathway" id="UPA00056">
    <property type="reaction ID" value="UER00092"/>
</dbReference>
<feature type="binding site" evidence="9">
    <location>
        <position position="124"/>
    </location>
    <ligand>
        <name>NADPH</name>
        <dbReference type="ChEBI" id="CHEBI:57783"/>
    </ligand>
</feature>
<feature type="binding site" evidence="9">
    <location>
        <position position="11"/>
    </location>
    <ligand>
        <name>NADPH</name>
        <dbReference type="ChEBI" id="CHEBI:57783"/>
    </ligand>
</feature>
<protein>
    <recommendedName>
        <fullName evidence="9">1-deoxy-D-xylulose 5-phosphate reductoisomerase</fullName>
        <shortName evidence="9">DXP reductoisomerase</shortName>
        <ecNumber evidence="9">1.1.1.267</ecNumber>
    </recommendedName>
    <alternativeName>
        <fullName evidence="9">1-deoxyxylulose-5-phosphate reductoisomerase</fullName>
    </alternativeName>
    <alternativeName>
        <fullName evidence="9">2-C-methyl-D-erythritol 4-phosphate synthase</fullName>
    </alternativeName>
</protein>
<comment type="function">
    <text evidence="9">Catalyzes the NADPH-dependent rearrangement and reduction of 1-deoxy-D-xylulose-5-phosphate (DXP) to 2-C-methyl-D-erythritol 4-phosphate (MEP).</text>
</comment>
<feature type="binding site" evidence="9">
    <location>
        <position position="205"/>
    </location>
    <ligand>
        <name>NADPH</name>
        <dbReference type="ChEBI" id="CHEBI:57783"/>
    </ligand>
</feature>
<gene>
    <name evidence="9" type="primary">dxr</name>
    <name evidence="13" type="ORF">SAMN02745941_00294</name>
</gene>
<feature type="domain" description="1-deoxy-D-xylulose 5-phosphate reductoisomerase C-terminal" evidence="11">
    <location>
        <begin position="146"/>
        <end position="229"/>
    </location>
</feature>
<feature type="binding site" evidence="9">
    <location>
        <position position="176"/>
    </location>
    <ligand>
        <name>1-deoxy-D-xylulose 5-phosphate</name>
        <dbReference type="ChEBI" id="CHEBI:57792"/>
    </ligand>
</feature>
<feature type="binding site" evidence="9">
    <location>
        <position position="199"/>
    </location>
    <ligand>
        <name>1-deoxy-D-xylulose 5-phosphate</name>
        <dbReference type="ChEBI" id="CHEBI:57792"/>
    </ligand>
</feature>
<keyword evidence="9" id="KW-0460">Magnesium</keyword>
<dbReference type="Proteomes" id="UP000184241">
    <property type="component" value="Unassembled WGS sequence"/>
</dbReference>
<evidence type="ECO:0000256" key="2">
    <source>
        <dbReference type="ARBA" id="ARBA00006825"/>
    </source>
</evidence>
<dbReference type="GO" id="GO:0016853">
    <property type="term" value="F:isomerase activity"/>
    <property type="evidence" value="ECO:0007669"/>
    <property type="project" value="UniProtKB-KW"/>
</dbReference>
<feature type="binding site" evidence="9">
    <location>
        <position position="221"/>
    </location>
    <ligand>
        <name>1-deoxy-D-xylulose 5-phosphate</name>
        <dbReference type="ChEBI" id="CHEBI:57792"/>
    </ligand>
</feature>
<dbReference type="InterPro" id="IPR003821">
    <property type="entry name" value="DXP_reductoisomerase"/>
</dbReference>
<feature type="binding site" evidence="9">
    <location>
        <position position="152"/>
    </location>
    <ligand>
        <name>Mn(2+)</name>
        <dbReference type="ChEBI" id="CHEBI:29035"/>
    </ligand>
</feature>
<dbReference type="Pfam" id="PF08436">
    <property type="entry name" value="DXP_redisom_C"/>
    <property type="match status" value="1"/>
</dbReference>
<feature type="domain" description="DXP reductoisomerase C-terminal" evidence="12">
    <location>
        <begin position="262"/>
        <end position="377"/>
    </location>
</feature>
<dbReference type="Pfam" id="PF13288">
    <property type="entry name" value="DXPR_C"/>
    <property type="match status" value="1"/>
</dbReference>
<dbReference type="Gene3D" id="1.10.1740.10">
    <property type="match status" value="1"/>
</dbReference>
<dbReference type="PANTHER" id="PTHR30525:SF0">
    <property type="entry name" value="1-DEOXY-D-XYLULOSE 5-PHOSPHATE REDUCTOISOMERASE, CHLOROPLASTIC"/>
    <property type="match status" value="1"/>
</dbReference>
<feature type="binding site" evidence="9">
    <location>
        <position position="151"/>
    </location>
    <ligand>
        <name>1-deoxy-D-xylulose 5-phosphate</name>
        <dbReference type="ChEBI" id="CHEBI:57792"/>
    </ligand>
</feature>
<keyword evidence="4 9" id="KW-0521">NADP</keyword>